<dbReference type="Pfam" id="PF01135">
    <property type="entry name" value="PCMT"/>
    <property type="match status" value="1"/>
</dbReference>
<dbReference type="GO" id="GO:0005737">
    <property type="term" value="C:cytoplasm"/>
    <property type="evidence" value="ECO:0007669"/>
    <property type="project" value="TreeGrafter"/>
</dbReference>
<protein>
    <recommendedName>
        <fullName evidence="5">Protein-L-isoaspartate(D-aspartate) O-methyltransferase</fullName>
    </recommendedName>
</protein>
<gene>
    <name evidence="4" type="ORF">MPOL1434_LOCUS5001</name>
</gene>
<comment type="similarity">
    <text evidence="1">Belongs to the methyltransferase superfamily. L-isoaspartyl/D-aspartyl protein methyltransferase family.</text>
</comment>
<name>A0A7S0FMB6_9STRA</name>
<dbReference type="InterPro" id="IPR000682">
    <property type="entry name" value="PCMT"/>
</dbReference>
<dbReference type="InterPro" id="IPR029063">
    <property type="entry name" value="SAM-dependent_MTases_sf"/>
</dbReference>
<feature type="region of interest" description="Disordered" evidence="3">
    <location>
        <begin position="525"/>
        <end position="548"/>
    </location>
</feature>
<organism evidence="4">
    <name type="scientific">Minutocellus polymorphus</name>
    <dbReference type="NCBI Taxonomy" id="265543"/>
    <lineage>
        <taxon>Eukaryota</taxon>
        <taxon>Sar</taxon>
        <taxon>Stramenopiles</taxon>
        <taxon>Ochrophyta</taxon>
        <taxon>Bacillariophyta</taxon>
        <taxon>Mediophyceae</taxon>
        <taxon>Cymatosirophycidae</taxon>
        <taxon>Cymatosirales</taxon>
        <taxon>Cymatosiraceae</taxon>
        <taxon>Minutocellus</taxon>
    </lineage>
</organism>
<evidence type="ECO:0000256" key="3">
    <source>
        <dbReference type="SAM" id="MobiDB-lite"/>
    </source>
</evidence>
<reference evidence="4" key="1">
    <citation type="submission" date="2021-01" db="EMBL/GenBank/DDBJ databases">
        <authorList>
            <person name="Corre E."/>
            <person name="Pelletier E."/>
            <person name="Niang G."/>
            <person name="Scheremetjew M."/>
            <person name="Finn R."/>
            <person name="Kale V."/>
            <person name="Holt S."/>
            <person name="Cochrane G."/>
            <person name="Meng A."/>
            <person name="Brown T."/>
            <person name="Cohen L."/>
        </authorList>
    </citation>
    <scope>NUCLEOTIDE SEQUENCE</scope>
    <source>
        <strain evidence="4">CCMP3303</strain>
    </source>
</reference>
<dbReference type="PANTHER" id="PTHR11579">
    <property type="entry name" value="PROTEIN-L-ISOASPARTATE O-METHYLTRANSFERASE"/>
    <property type="match status" value="1"/>
</dbReference>
<dbReference type="AlphaFoldDB" id="A0A7S0FMB6"/>
<keyword evidence="2" id="KW-0175">Coiled coil</keyword>
<evidence type="ECO:0008006" key="5">
    <source>
        <dbReference type="Google" id="ProtNLM"/>
    </source>
</evidence>
<dbReference type="EMBL" id="HBEJ01008502">
    <property type="protein sequence ID" value="CAD8368558.1"/>
    <property type="molecule type" value="Transcribed_RNA"/>
</dbReference>
<feature type="region of interest" description="Disordered" evidence="3">
    <location>
        <begin position="436"/>
        <end position="474"/>
    </location>
</feature>
<feature type="compositionally biased region" description="Acidic residues" evidence="3">
    <location>
        <begin position="231"/>
        <end position="252"/>
    </location>
</feature>
<feature type="coiled-coil region" evidence="2">
    <location>
        <begin position="365"/>
        <end position="399"/>
    </location>
</feature>
<dbReference type="SUPFAM" id="SSF53335">
    <property type="entry name" value="S-adenosyl-L-methionine-dependent methyltransferases"/>
    <property type="match status" value="1"/>
</dbReference>
<accession>A0A7S0FMB6</accession>
<dbReference type="CDD" id="cd02440">
    <property type="entry name" value="AdoMet_MTases"/>
    <property type="match status" value="1"/>
</dbReference>
<dbReference type="Gene3D" id="3.40.50.150">
    <property type="entry name" value="Vaccinia Virus protein VP39"/>
    <property type="match status" value="1"/>
</dbReference>
<evidence type="ECO:0000313" key="4">
    <source>
        <dbReference type="EMBL" id="CAD8368558.1"/>
    </source>
</evidence>
<feature type="compositionally biased region" description="Acidic residues" evidence="3">
    <location>
        <begin position="439"/>
        <end position="470"/>
    </location>
</feature>
<evidence type="ECO:0000256" key="2">
    <source>
        <dbReference type="SAM" id="Coils"/>
    </source>
</evidence>
<dbReference type="GO" id="GO:0004719">
    <property type="term" value="F:protein-L-isoaspartate (D-aspartate) O-methyltransferase activity"/>
    <property type="evidence" value="ECO:0007669"/>
    <property type="project" value="InterPro"/>
</dbReference>
<feature type="compositionally biased region" description="Polar residues" evidence="3">
    <location>
        <begin position="219"/>
        <end position="229"/>
    </location>
</feature>
<feature type="region of interest" description="Disordered" evidence="3">
    <location>
        <begin position="212"/>
        <end position="253"/>
    </location>
</feature>
<evidence type="ECO:0000256" key="1">
    <source>
        <dbReference type="ARBA" id="ARBA00005369"/>
    </source>
</evidence>
<proteinExistence type="inferred from homology"/>
<sequence>MAWRSSGNTNDELVRNLKRFGIISSDIVEKGFLAVDRRLFVPKGNEQLAYSDQPLKEGNVHISAPHIYGAVLEALDLKPNSSQAFLCIGAGTGYLCAIAAEILGPKSLNFGIEIHRDVIDHCQNALKTWSTKKPWGVNSTSTSNVSARSRPQIIHGNGLCISAKDGESMVGFDRIYIGAAIERDDLARMSELLSPGGILVVPVDDMLIRITRSRDGDESATQPAGTNGVSEEGDDEELGDAQDEDDSDDETEVQLGGEFDRQILSGVRFASLLKSPGLRTVIPAMVWTPGSHKLFPDSFRKASRELLLCSNSEYVQPLPIQPRPEDRINVACTLPKSVLMVILSFTHRGWFSPDQNETSYLKTRLKEEKDKVARTNQAKVELEARCQQAERERDMYRLLARRWQSRLQAVLDEQRNGPSAAATVAALQELQHAQGILDDSSDGDGEEEEEQEQQEEGVSMMEEDENEEAGDYSGSFGYAAAAAIPAPAPRNGGEGDDEAYFSSMANMDEEMSDVDEGLGTSQVIGTSNLEVESPESKIRAVSIASEDL</sequence>
<dbReference type="PANTHER" id="PTHR11579:SF9">
    <property type="entry name" value="PROTEIN-L-ISOASPARTATE O-METHYLTRANSFERASE"/>
    <property type="match status" value="1"/>
</dbReference>